<feature type="domain" description="Mon2/Sec7/BIG1-like HUS" evidence="3">
    <location>
        <begin position="5"/>
        <end position="71"/>
    </location>
</feature>
<keyword evidence="5" id="KW-1185">Reference proteome</keyword>
<comment type="caution">
    <text evidence="4">The sequence shown here is derived from an EMBL/GenBank/DDBJ whole genome shotgun (WGS) entry which is preliminary data.</text>
</comment>
<feature type="signal peptide" evidence="2">
    <location>
        <begin position="1"/>
        <end position="29"/>
    </location>
</feature>
<sequence>MTLQHRSPSILSFTLEAFFSCVLLKLAQSKHGSSYQQQEVTLEALLDLCRQQTFVAEMYANYDCDITCSNVFEDIAKPVVQECISCEWTFVRNAYLVGL</sequence>
<dbReference type="Pfam" id="PF12783">
    <property type="entry name" value="Sec7-like_HUS"/>
    <property type="match status" value="1"/>
</dbReference>
<accession>A0ABR2TRC0</accession>
<protein>
    <recommendedName>
        <fullName evidence="3">Mon2/Sec7/BIG1-like HUS domain-containing protein</fullName>
    </recommendedName>
</protein>
<proteinExistence type="predicted"/>
<dbReference type="PANTHER" id="PTHR10663:SF353">
    <property type="entry name" value="ARF GUANINE-NUCLEOTIDE EXCHANGE FACTOR GNL1"/>
    <property type="match status" value="1"/>
</dbReference>
<evidence type="ECO:0000259" key="3">
    <source>
        <dbReference type="Pfam" id="PF12783"/>
    </source>
</evidence>
<keyword evidence="1" id="KW-0344">Guanine-nucleotide releasing factor</keyword>
<keyword evidence="2" id="KW-0732">Signal</keyword>
<dbReference type="PANTHER" id="PTHR10663">
    <property type="entry name" value="GUANYL-NUCLEOTIDE EXCHANGE FACTOR"/>
    <property type="match status" value="1"/>
</dbReference>
<reference evidence="4 5" key="1">
    <citation type="journal article" date="2024" name="G3 (Bethesda)">
        <title>Genome assembly of Hibiscus sabdariffa L. provides insights into metabolisms of medicinal natural products.</title>
        <authorList>
            <person name="Kim T."/>
        </authorList>
    </citation>
    <scope>NUCLEOTIDE SEQUENCE [LARGE SCALE GENOMIC DNA]</scope>
    <source>
        <strain evidence="4">TK-2024</strain>
        <tissue evidence="4">Old leaves</tissue>
    </source>
</reference>
<dbReference type="InterPro" id="IPR032691">
    <property type="entry name" value="Mon2/Sec7/BIG1-like_HUS"/>
</dbReference>
<feature type="chain" id="PRO_5047169693" description="Mon2/Sec7/BIG1-like HUS domain-containing protein" evidence="2">
    <location>
        <begin position="30"/>
        <end position="99"/>
    </location>
</feature>
<organism evidence="4 5">
    <name type="scientific">Hibiscus sabdariffa</name>
    <name type="common">roselle</name>
    <dbReference type="NCBI Taxonomy" id="183260"/>
    <lineage>
        <taxon>Eukaryota</taxon>
        <taxon>Viridiplantae</taxon>
        <taxon>Streptophyta</taxon>
        <taxon>Embryophyta</taxon>
        <taxon>Tracheophyta</taxon>
        <taxon>Spermatophyta</taxon>
        <taxon>Magnoliopsida</taxon>
        <taxon>eudicotyledons</taxon>
        <taxon>Gunneridae</taxon>
        <taxon>Pentapetalae</taxon>
        <taxon>rosids</taxon>
        <taxon>malvids</taxon>
        <taxon>Malvales</taxon>
        <taxon>Malvaceae</taxon>
        <taxon>Malvoideae</taxon>
        <taxon>Hibiscus</taxon>
    </lineage>
</organism>
<dbReference type="Proteomes" id="UP001396334">
    <property type="component" value="Unassembled WGS sequence"/>
</dbReference>
<evidence type="ECO:0000313" key="5">
    <source>
        <dbReference type="Proteomes" id="UP001396334"/>
    </source>
</evidence>
<dbReference type="EMBL" id="JBBPBN010000004">
    <property type="protein sequence ID" value="KAK9039814.1"/>
    <property type="molecule type" value="Genomic_DNA"/>
</dbReference>
<name>A0ABR2TRC0_9ROSI</name>
<gene>
    <name evidence="4" type="ORF">V6N11_015000</name>
</gene>
<evidence type="ECO:0000313" key="4">
    <source>
        <dbReference type="EMBL" id="KAK9039814.1"/>
    </source>
</evidence>
<evidence type="ECO:0000256" key="2">
    <source>
        <dbReference type="SAM" id="SignalP"/>
    </source>
</evidence>
<evidence type="ECO:0000256" key="1">
    <source>
        <dbReference type="ARBA" id="ARBA00022658"/>
    </source>
</evidence>